<dbReference type="Pfam" id="PF13581">
    <property type="entry name" value="HATPase_c_2"/>
    <property type="match status" value="1"/>
</dbReference>
<dbReference type="CDD" id="cd16936">
    <property type="entry name" value="HATPase_RsbW-like"/>
    <property type="match status" value="1"/>
</dbReference>
<dbReference type="Gene3D" id="3.30.565.10">
    <property type="entry name" value="Histidine kinase-like ATPase, C-terminal domain"/>
    <property type="match status" value="1"/>
</dbReference>
<feature type="region of interest" description="Disordered" evidence="2">
    <location>
        <begin position="90"/>
        <end position="109"/>
    </location>
</feature>
<dbReference type="InterPro" id="IPR036890">
    <property type="entry name" value="HATPase_C_sf"/>
</dbReference>
<dbReference type="Proteomes" id="UP000258016">
    <property type="component" value="Chromosome"/>
</dbReference>
<keyword evidence="1" id="KW-0723">Serine/threonine-protein kinase</keyword>
<gene>
    <name evidence="4" type="ORF">B5J99_06660</name>
</gene>
<evidence type="ECO:0000259" key="3">
    <source>
        <dbReference type="Pfam" id="PF13581"/>
    </source>
</evidence>
<dbReference type="InterPro" id="IPR050267">
    <property type="entry name" value="Anti-sigma-factor_SerPK"/>
</dbReference>
<organism evidence="4 5">
    <name type="scientific">Blastomonas fulva</name>
    <dbReference type="NCBI Taxonomy" id="1550728"/>
    <lineage>
        <taxon>Bacteria</taxon>
        <taxon>Pseudomonadati</taxon>
        <taxon>Pseudomonadota</taxon>
        <taxon>Alphaproteobacteria</taxon>
        <taxon>Sphingomonadales</taxon>
        <taxon>Sphingomonadaceae</taxon>
        <taxon>Blastomonas</taxon>
    </lineage>
</organism>
<dbReference type="PANTHER" id="PTHR35526">
    <property type="entry name" value="ANTI-SIGMA-F FACTOR RSBW-RELATED"/>
    <property type="match status" value="1"/>
</dbReference>
<evidence type="ECO:0000256" key="2">
    <source>
        <dbReference type="SAM" id="MobiDB-lite"/>
    </source>
</evidence>
<dbReference type="EMBL" id="CP020083">
    <property type="protein sequence ID" value="ASR51186.1"/>
    <property type="molecule type" value="Genomic_DNA"/>
</dbReference>
<dbReference type="SUPFAM" id="SSF55874">
    <property type="entry name" value="ATPase domain of HSP90 chaperone/DNA topoisomerase II/histidine kinase"/>
    <property type="match status" value="1"/>
</dbReference>
<evidence type="ECO:0000313" key="5">
    <source>
        <dbReference type="Proteomes" id="UP000258016"/>
    </source>
</evidence>
<evidence type="ECO:0000256" key="1">
    <source>
        <dbReference type="ARBA" id="ARBA00022527"/>
    </source>
</evidence>
<keyword evidence="1" id="KW-0808">Transferase</keyword>
<dbReference type="RefSeq" id="WP_117351953.1">
    <property type="nucleotide sequence ID" value="NZ_CP020083.1"/>
</dbReference>
<keyword evidence="5" id="KW-1185">Reference proteome</keyword>
<protein>
    <recommendedName>
        <fullName evidence="3">Histidine kinase/HSP90-like ATPase domain-containing protein</fullName>
    </recommendedName>
</protein>
<keyword evidence="1" id="KW-0418">Kinase</keyword>
<sequence length="142" mass="15591">MIRRNFNPHSCDLDENGPESIHRAVALVQLFCTTNMLPPQQRAKLAILAEEAVTNLYDHGEVRPGFSGTLTLQGSSDAVTICLCDSGQPFDPRMESDSDSEAEMPNAERGGGAGLALIRAWADIIDYRSEDGVNRLEMKLRD</sequence>
<feature type="domain" description="Histidine kinase/HSP90-like ATPase" evidence="3">
    <location>
        <begin position="18"/>
        <end position="139"/>
    </location>
</feature>
<name>A0ABM6M5D9_9SPHN</name>
<accession>A0ABM6M5D9</accession>
<evidence type="ECO:0000313" key="4">
    <source>
        <dbReference type="EMBL" id="ASR51186.1"/>
    </source>
</evidence>
<dbReference type="GeneID" id="303485260"/>
<dbReference type="InterPro" id="IPR003594">
    <property type="entry name" value="HATPase_dom"/>
</dbReference>
<proteinExistence type="predicted"/>
<dbReference type="PANTHER" id="PTHR35526:SF3">
    <property type="entry name" value="ANTI-SIGMA-F FACTOR RSBW"/>
    <property type="match status" value="1"/>
</dbReference>
<reference evidence="4 5" key="1">
    <citation type="submission" date="2017-03" db="EMBL/GenBank/DDBJ databases">
        <title>Complete genome sequence of Blastomonas fulva degrading microcsystin LR.</title>
        <authorList>
            <person name="Lee H.-g."/>
            <person name="Jin L."/>
            <person name="oh H.-M."/>
        </authorList>
    </citation>
    <scope>NUCLEOTIDE SEQUENCE [LARGE SCALE GENOMIC DNA]</scope>
    <source>
        <strain evidence="4 5">T2</strain>
    </source>
</reference>